<keyword evidence="14" id="KW-1185">Reference proteome</keyword>
<dbReference type="InterPro" id="IPR002401">
    <property type="entry name" value="Cyt_P450_E_grp-I"/>
</dbReference>
<dbReference type="PANTHER" id="PTHR47943">
    <property type="entry name" value="CYTOCHROME P450 93A3-LIKE"/>
    <property type="match status" value="1"/>
</dbReference>
<dbReference type="FunFam" id="1.10.630.10:FF:000019">
    <property type="entry name" value="Cytochrome P450 family protein"/>
    <property type="match status" value="1"/>
</dbReference>
<dbReference type="GO" id="GO:0004497">
    <property type="term" value="F:monooxygenase activity"/>
    <property type="evidence" value="ECO:0007669"/>
    <property type="project" value="UniProtKB-KW"/>
</dbReference>
<dbReference type="InterPro" id="IPR017972">
    <property type="entry name" value="Cyt_P450_CS"/>
</dbReference>
<keyword evidence="7 10" id="KW-0408">Iron</keyword>
<keyword evidence="8 11" id="KW-0503">Monooxygenase</keyword>
<evidence type="ECO:0000256" key="8">
    <source>
        <dbReference type="ARBA" id="ARBA00023033"/>
    </source>
</evidence>
<organism evidence="13 14">
    <name type="scientific">Arachis hypogaea</name>
    <name type="common">Peanut</name>
    <dbReference type="NCBI Taxonomy" id="3818"/>
    <lineage>
        <taxon>Eukaryota</taxon>
        <taxon>Viridiplantae</taxon>
        <taxon>Streptophyta</taxon>
        <taxon>Embryophyta</taxon>
        <taxon>Tracheophyta</taxon>
        <taxon>Spermatophyta</taxon>
        <taxon>Magnoliopsida</taxon>
        <taxon>eudicotyledons</taxon>
        <taxon>Gunneridae</taxon>
        <taxon>Pentapetalae</taxon>
        <taxon>rosids</taxon>
        <taxon>fabids</taxon>
        <taxon>Fabales</taxon>
        <taxon>Fabaceae</taxon>
        <taxon>Papilionoideae</taxon>
        <taxon>50 kb inversion clade</taxon>
        <taxon>dalbergioids sensu lato</taxon>
        <taxon>Dalbergieae</taxon>
        <taxon>Pterocarpus clade</taxon>
        <taxon>Arachis</taxon>
    </lineage>
</organism>
<keyword evidence="12" id="KW-0812">Transmembrane</keyword>
<evidence type="ECO:0000256" key="4">
    <source>
        <dbReference type="ARBA" id="ARBA00022617"/>
    </source>
</evidence>
<evidence type="ECO:0000256" key="1">
    <source>
        <dbReference type="ARBA" id="ARBA00001971"/>
    </source>
</evidence>
<comment type="caution">
    <text evidence="13">The sequence shown here is derived from an EMBL/GenBank/DDBJ whole genome shotgun (WGS) entry which is preliminary data.</text>
</comment>
<evidence type="ECO:0000256" key="9">
    <source>
        <dbReference type="ARBA" id="ARBA00023136"/>
    </source>
</evidence>
<dbReference type="PANTHER" id="PTHR47943:SF8">
    <property type="entry name" value="CYTOCHROME P450"/>
    <property type="match status" value="1"/>
</dbReference>
<evidence type="ECO:0000256" key="10">
    <source>
        <dbReference type="PIRSR" id="PIRSR602401-1"/>
    </source>
</evidence>
<dbReference type="GO" id="GO:0016020">
    <property type="term" value="C:membrane"/>
    <property type="evidence" value="ECO:0007669"/>
    <property type="project" value="UniProtKB-SubCell"/>
</dbReference>
<keyword evidence="12" id="KW-1133">Transmembrane helix</keyword>
<reference evidence="13 14" key="1">
    <citation type="submission" date="2019-01" db="EMBL/GenBank/DDBJ databases">
        <title>Sequencing of cultivated peanut Arachis hypogaea provides insights into genome evolution and oil improvement.</title>
        <authorList>
            <person name="Chen X."/>
        </authorList>
    </citation>
    <scope>NUCLEOTIDE SEQUENCE [LARGE SCALE GENOMIC DNA]</scope>
    <source>
        <strain evidence="14">cv. Fuhuasheng</strain>
        <tissue evidence="13">Leaves</tissue>
    </source>
</reference>
<comment type="cofactor">
    <cofactor evidence="1 10">
        <name>heme</name>
        <dbReference type="ChEBI" id="CHEBI:30413"/>
    </cofactor>
</comment>
<evidence type="ECO:0000256" key="5">
    <source>
        <dbReference type="ARBA" id="ARBA00022723"/>
    </source>
</evidence>
<keyword evidence="4 10" id="KW-0349">Heme</keyword>
<dbReference type="InterPro" id="IPR001128">
    <property type="entry name" value="Cyt_P450"/>
</dbReference>
<evidence type="ECO:0000256" key="6">
    <source>
        <dbReference type="ARBA" id="ARBA00023002"/>
    </source>
</evidence>
<feature type="binding site" description="axial binding residue" evidence="10">
    <location>
        <position position="464"/>
    </location>
    <ligand>
        <name>heme</name>
        <dbReference type="ChEBI" id="CHEBI:30413"/>
    </ligand>
    <ligandPart>
        <name>Fe</name>
        <dbReference type="ChEBI" id="CHEBI:18248"/>
    </ligandPart>
</feature>
<proteinExistence type="inferred from homology"/>
<dbReference type="Proteomes" id="UP000289738">
    <property type="component" value="Chromosome B02"/>
</dbReference>
<keyword evidence="6 11" id="KW-0560">Oxidoreductase</keyword>
<comment type="subcellular location">
    <subcellularLocation>
        <location evidence="2">Membrane</location>
    </subcellularLocation>
</comment>
<dbReference type="Pfam" id="PF00067">
    <property type="entry name" value="p450"/>
    <property type="match status" value="1"/>
</dbReference>
<name>A0A445AIF6_ARAHY</name>
<dbReference type="GO" id="GO:0005506">
    <property type="term" value="F:iron ion binding"/>
    <property type="evidence" value="ECO:0007669"/>
    <property type="project" value="InterPro"/>
</dbReference>
<gene>
    <name evidence="13" type="ORF">Ahy_B02g060424</name>
</gene>
<accession>A0A445AIF6</accession>
<dbReference type="InterPro" id="IPR036396">
    <property type="entry name" value="Cyt_P450_sf"/>
</dbReference>
<dbReference type="GO" id="GO:0020037">
    <property type="term" value="F:heme binding"/>
    <property type="evidence" value="ECO:0007669"/>
    <property type="project" value="InterPro"/>
</dbReference>
<evidence type="ECO:0000256" key="11">
    <source>
        <dbReference type="RuleBase" id="RU000461"/>
    </source>
</evidence>
<evidence type="ECO:0008006" key="15">
    <source>
        <dbReference type="Google" id="ProtNLM"/>
    </source>
</evidence>
<keyword evidence="9 12" id="KW-0472">Membrane</keyword>
<dbReference type="AlphaFoldDB" id="A0A445AIF6"/>
<comment type="similarity">
    <text evidence="3 11">Belongs to the cytochrome P450 family.</text>
</comment>
<evidence type="ECO:0000313" key="13">
    <source>
        <dbReference type="EMBL" id="RYR26223.1"/>
    </source>
</evidence>
<dbReference type="SUPFAM" id="SSF48264">
    <property type="entry name" value="Cytochrome P450"/>
    <property type="match status" value="1"/>
</dbReference>
<evidence type="ECO:0000256" key="7">
    <source>
        <dbReference type="ARBA" id="ARBA00023004"/>
    </source>
</evidence>
<feature type="transmembrane region" description="Helical" evidence="12">
    <location>
        <begin position="7"/>
        <end position="25"/>
    </location>
</feature>
<keyword evidence="5 10" id="KW-0479">Metal-binding</keyword>
<dbReference type="EMBL" id="SDMP01000012">
    <property type="protein sequence ID" value="RYR26223.1"/>
    <property type="molecule type" value="Genomic_DNA"/>
</dbReference>
<protein>
    <recommendedName>
        <fullName evidence="15">3,9-dihydroxypterocarpan 6A-monooxygenase</fullName>
    </recommendedName>
</protein>
<evidence type="ECO:0000313" key="14">
    <source>
        <dbReference type="Proteomes" id="UP000289738"/>
    </source>
</evidence>
<dbReference type="PRINTS" id="PR00385">
    <property type="entry name" value="P450"/>
</dbReference>
<sequence length="528" mass="60140">MEEFQEYIQLFLIWLISTIVIRAILIRHHNNGDQHHQNPPNPPALPIIGHLHLISSLQHQTLHNLSARYGPIFQIFLGSFPCVVVSAPEIAKEFLKTHDSSFSGRFVKSSAQYYMTYGLKGLVLTPYGSYFKFMKKLCMAELLGKRTLDQLLPLRREETLRFLKLLQKKGEAGEAVDVSGEIITLTNSVISRMTMSVRCCAEGGGSLVDSEEIRKMVKDIMENAGKFNNISDFIWLFKNWDLHGKNKRVKEIRKRFDSMIERVIREHELAKKKMKEEGDTGGRVKDLLDILLDILEDNKKIDEIQLTKENIKALILDIFVAGTDTSATNIEWALAELINNPHVMEKARKEIDLITANNRLIQESDLTNLPYLQAIVKETLRLHPVLPLIARQSTSETSVNVCGYEIASKSLLFINLWSMGRNPKIWENPLEFRPERFIDDERQLSDLRGQNFQLLPFGTGRRVCPGASLALLTVPATLAAMIQCFEWKVDGNVSMEEQPHSGITLARAHPLICVPIPRFRQLSYLGEN</sequence>
<evidence type="ECO:0000256" key="3">
    <source>
        <dbReference type="ARBA" id="ARBA00010617"/>
    </source>
</evidence>
<dbReference type="PROSITE" id="PS00086">
    <property type="entry name" value="CYTOCHROME_P450"/>
    <property type="match status" value="1"/>
</dbReference>
<dbReference type="STRING" id="3818.A0A445AIF6"/>
<dbReference type="Gene3D" id="1.10.630.10">
    <property type="entry name" value="Cytochrome P450"/>
    <property type="match status" value="1"/>
</dbReference>
<evidence type="ECO:0000256" key="2">
    <source>
        <dbReference type="ARBA" id="ARBA00004370"/>
    </source>
</evidence>
<evidence type="ECO:0000256" key="12">
    <source>
        <dbReference type="SAM" id="Phobius"/>
    </source>
</evidence>
<dbReference type="PRINTS" id="PR00463">
    <property type="entry name" value="EP450I"/>
</dbReference>
<dbReference type="GO" id="GO:0016705">
    <property type="term" value="F:oxidoreductase activity, acting on paired donors, with incorporation or reduction of molecular oxygen"/>
    <property type="evidence" value="ECO:0007669"/>
    <property type="project" value="InterPro"/>
</dbReference>